<evidence type="ECO:0000259" key="3">
    <source>
        <dbReference type="PROSITE" id="PS50041"/>
    </source>
</evidence>
<feature type="domain" description="C-type lectin" evidence="3">
    <location>
        <begin position="36"/>
        <end position="124"/>
    </location>
</feature>
<evidence type="ECO:0000313" key="5">
    <source>
        <dbReference type="Proteomes" id="UP000694620"/>
    </source>
</evidence>
<dbReference type="PROSITE" id="PS50041">
    <property type="entry name" value="C_TYPE_LECTIN_2"/>
    <property type="match status" value="4"/>
</dbReference>
<dbReference type="SUPFAM" id="SSF56436">
    <property type="entry name" value="C-type lectin-like"/>
    <property type="match status" value="4"/>
</dbReference>
<proteinExistence type="predicted"/>
<dbReference type="InterPro" id="IPR001304">
    <property type="entry name" value="C-type_lectin-like"/>
</dbReference>
<reference evidence="4" key="3">
    <citation type="submission" date="2025-09" db="UniProtKB">
        <authorList>
            <consortium name="Ensembl"/>
        </authorList>
    </citation>
    <scope>IDENTIFICATION</scope>
</reference>
<dbReference type="GeneTree" id="ENSGT01100000263473"/>
<dbReference type="Proteomes" id="UP000694620">
    <property type="component" value="Chromosome 1"/>
</dbReference>
<sequence>MKQFPRKEVSIIILFLLTCRGLNLSVLNVVSNVMVWHKAFNYCRNDSSDAAAVAAVNQLMLKLNISGKDNFCTDLSFYEVKWQWSNKDEVTYSNWKRDFFCGFVQSDGTWNDSVCYDQKPFMCYQENSNINERYVWINSRMNWSSAQNYCQVNYTDLVSIRNENENQQIMEKAQGSPFWIGLFNNPWKWSDGENSIFQIWTQNQPDNYLRNEACVEILSDGSWNDDFCGKKNYFFCTNKSKVTTSFDLVEYSLSWLDAQRYCRANYTDLMTVENQTENQKLQKPPQDQGYWIGLSHENDNWQWSNKSPLTYTNWRREFSCAVLQSDGSWNDSDCSEEKPFMCYNEMEYIRTYIWINERMNWTRAQNYCRMNYKDLVSIRDESENEEIRNKAQNSPFWIGLFNNSRKWSDGDKSTLTSNSNQSQLPDNEQHPENCTEVKINGCCVITQYSTEKHLICSQ</sequence>
<dbReference type="PROSITE" id="PS00615">
    <property type="entry name" value="C_TYPE_LECTIN_1"/>
    <property type="match status" value="1"/>
</dbReference>
<feature type="domain" description="C-type lectin" evidence="3">
    <location>
        <begin position="246"/>
        <end position="343"/>
    </location>
</feature>
<protein>
    <submittedName>
        <fullName evidence="4">Macrophage mannose receptor 1-like</fullName>
    </submittedName>
</protein>
<feature type="region of interest" description="Disordered" evidence="2">
    <location>
        <begin position="411"/>
        <end position="432"/>
    </location>
</feature>
<dbReference type="SMART" id="SM00034">
    <property type="entry name" value="CLECT"/>
    <property type="match status" value="4"/>
</dbReference>
<evidence type="ECO:0000256" key="1">
    <source>
        <dbReference type="ARBA" id="ARBA00023157"/>
    </source>
</evidence>
<name>A0A8C4RTX3_ERPCA</name>
<feature type="domain" description="C-type lectin" evidence="3">
    <location>
        <begin position="134"/>
        <end position="237"/>
    </location>
</feature>
<keyword evidence="1" id="KW-1015">Disulfide bond</keyword>
<evidence type="ECO:0000256" key="2">
    <source>
        <dbReference type="SAM" id="MobiDB-lite"/>
    </source>
</evidence>
<organism evidence="4 5">
    <name type="scientific">Erpetoichthys calabaricus</name>
    <name type="common">Rope fish</name>
    <name type="synonym">Calamoichthys calabaricus</name>
    <dbReference type="NCBI Taxonomy" id="27687"/>
    <lineage>
        <taxon>Eukaryota</taxon>
        <taxon>Metazoa</taxon>
        <taxon>Chordata</taxon>
        <taxon>Craniata</taxon>
        <taxon>Vertebrata</taxon>
        <taxon>Euteleostomi</taxon>
        <taxon>Actinopterygii</taxon>
        <taxon>Polypteriformes</taxon>
        <taxon>Polypteridae</taxon>
        <taxon>Erpetoichthys</taxon>
    </lineage>
</organism>
<reference evidence="4" key="2">
    <citation type="submission" date="2025-08" db="UniProtKB">
        <authorList>
            <consortium name="Ensembl"/>
        </authorList>
    </citation>
    <scope>IDENTIFICATION</scope>
</reference>
<dbReference type="InterPro" id="IPR016187">
    <property type="entry name" value="CTDL_fold"/>
</dbReference>
<dbReference type="InterPro" id="IPR016186">
    <property type="entry name" value="C-type_lectin-like/link_sf"/>
</dbReference>
<dbReference type="InterPro" id="IPR018378">
    <property type="entry name" value="C-type_lectin_CS"/>
</dbReference>
<dbReference type="PANTHER" id="PTHR45784:SF5">
    <property type="entry name" value="C-TYPE LECTIN DOMAIN FAMILY 20 MEMBER A-RELATED"/>
    <property type="match status" value="1"/>
</dbReference>
<gene>
    <name evidence="4" type="primary">LOC114651437</name>
</gene>
<accession>A0A8C4RTX3</accession>
<dbReference type="Gene3D" id="3.10.100.10">
    <property type="entry name" value="Mannose-Binding Protein A, subunit A"/>
    <property type="match status" value="4"/>
</dbReference>
<dbReference type="Pfam" id="PF00059">
    <property type="entry name" value="Lectin_C"/>
    <property type="match status" value="4"/>
</dbReference>
<feature type="domain" description="C-type lectin" evidence="3">
    <location>
        <begin position="350"/>
        <end position="457"/>
    </location>
</feature>
<dbReference type="Ensembl" id="ENSECRT00000006862.1">
    <property type="protein sequence ID" value="ENSECRP00000006754.1"/>
    <property type="gene ID" value="ENSECRG00000004500.1"/>
</dbReference>
<evidence type="ECO:0000313" key="4">
    <source>
        <dbReference type="Ensembl" id="ENSECRP00000006754.1"/>
    </source>
</evidence>
<keyword evidence="5" id="KW-1185">Reference proteome</keyword>
<dbReference type="PANTHER" id="PTHR45784">
    <property type="entry name" value="C-TYPE LECTIN DOMAIN FAMILY 20 MEMBER A-RELATED"/>
    <property type="match status" value="1"/>
</dbReference>
<dbReference type="AlphaFoldDB" id="A0A8C4RTX3"/>
<reference evidence="4" key="1">
    <citation type="submission" date="2021-06" db="EMBL/GenBank/DDBJ databases">
        <authorList>
            <consortium name="Wellcome Sanger Institute Data Sharing"/>
        </authorList>
    </citation>
    <scope>NUCLEOTIDE SEQUENCE [LARGE SCALE GENOMIC DNA]</scope>
</reference>
<feature type="compositionally biased region" description="Polar residues" evidence="2">
    <location>
        <begin position="413"/>
        <end position="426"/>
    </location>
</feature>